<dbReference type="Proteomes" id="UP000515854">
    <property type="component" value="Genome"/>
</dbReference>
<name>A0A7G8LPY8_9CAUD</name>
<sequence length="124" mass="13874">MRQKMSDYNVGDRIIITVEYVRTVTDVKSHGGGTDYDFDRGLPSGGRKVGFRKQHDTNRFEAINDLLDFVDSLSDEVATSLAQRDKIVLEAIDALKALGISGQEIQQAQQYKKAQIRASIKKRG</sequence>
<evidence type="ECO:0000313" key="1">
    <source>
        <dbReference type="EMBL" id="QNJ59310.1"/>
    </source>
</evidence>
<protein>
    <submittedName>
        <fullName evidence="1">Uncharacterized protein</fullName>
    </submittedName>
</protein>
<reference evidence="1 2" key="1">
    <citation type="submission" date="2020-07" db="EMBL/GenBank/DDBJ databases">
        <authorList>
            <person name="Baliraine F.N."/>
            <person name="Frederick G.D."/>
            <person name="Mills R.B."/>
            <person name="Woodruff J.W."/>
            <person name="Richardson W.J."/>
            <person name="Garlena R.A."/>
            <person name="Russell D.A."/>
            <person name="Pope W.H."/>
            <person name="Jacobs-Sera D."/>
            <person name="Hatfull G.F."/>
        </authorList>
    </citation>
    <scope>NUCLEOTIDE SEQUENCE [LARGE SCALE GENOMIC DNA]</scope>
</reference>
<gene>
    <name evidence="1" type="primary">97</name>
    <name evidence="1" type="ORF">SEA_MRMIYAGI_97</name>
</gene>
<accession>A0A7G8LPY8</accession>
<dbReference type="EMBL" id="MT776806">
    <property type="protein sequence ID" value="QNJ59310.1"/>
    <property type="molecule type" value="Genomic_DNA"/>
</dbReference>
<organism evidence="1 2">
    <name type="scientific">Mycobacterium phage MrMiyagi</name>
    <dbReference type="NCBI Taxonomy" id="2762395"/>
    <lineage>
        <taxon>Viruses</taxon>
        <taxon>Duplodnaviria</taxon>
        <taxon>Heunggongvirae</taxon>
        <taxon>Uroviricota</taxon>
        <taxon>Caudoviricetes</taxon>
        <taxon>Fowlmouthvirus</taxon>
        <taxon>Fowlmouthvirus fowlmouth</taxon>
    </lineage>
</organism>
<evidence type="ECO:0000313" key="2">
    <source>
        <dbReference type="Proteomes" id="UP000515854"/>
    </source>
</evidence>
<proteinExistence type="predicted"/>